<protein>
    <recommendedName>
        <fullName evidence="1">Hemimethylated DNA-binding domain-containing protein</fullName>
    </recommendedName>
</protein>
<keyword evidence="3" id="KW-1185">Reference proteome</keyword>
<organism evidence="2 3">
    <name type="scientific">Pinctada imbricata</name>
    <name type="common">Atlantic pearl-oyster</name>
    <name type="synonym">Pinctada martensii</name>
    <dbReference type="NCBI Taxonomy" id="66713"/>
    <lineage>
        <taxon>Eukaryota</taxon>
        <taxon>Metazoa</taxon>
        <taxon>Spiralia</taxon>
        <taxon>Lophotrochozoa</taxon>
        <taxon>Mollusca</taxon>
        <taxon>Bivalvia</taxon>
        <taxon>Autobranchia</taxon>
        <taxon>Pteriomorphia</taxon>
        <taxon>Pterioida</taxon>
        <taxon>Pterioidea</taxon>
        <taxon>Pteriidae</taxon>
        <taxon>Pinctada</taxon>
    </lineage>
</organism>
<dbReference type="InterPro" id="IPR053189">
    <property type="entry name" value="Clp_protease_adapter_ClpF"/>
</dbReference>
<dbReference type="PANTHER" id="PTHR48439">
    <property type="entry name" value="HEMIMETHYLATED DNA-BINDING DOMAIN-CONTAINING PROTEIN"/>
    <property type="match status" value="1"/>
</dbReference>
<name>A0AA88Y8D7_PINIB</name>
<dbReference type="Pfam" id="PF08755">
    <property type="entry name" value="YccV-like"/>
    <property type="match status" value="1"/>
</dbReference>
<evidence type="ECO:0000313" key="2">
    <source>
        <dbReference type="EMBL" id="KAK3096564.1"/>
    </source>
</evidence>
<dbReference type="PANTHER" id="PTHR48439:SF1">
    <property type="entry name" value="HEMIMETHYLATED DNA-BINDING DOMAIN-CONTAINING PROTEIN"/>
    <property type="match status" value="1"/>
</dbReference>
<comment type="caution">
    <text evidence="2">The sequence shown here is derived from an EMBL/GenBank/DDBJ whole genome shotgun (WGS) entry which is preliminary data.</text>
</comment>
<accession>A0AA88Y8D7</accession>
<dbReference type="SMART" id="SM00992">
    <property type="entry name" value="YccV-like"/>
    <property type="match status" value="1"/>
</dbReference>
<proteinExistence type="predicted"/>
<dbReference type="InterPro" id="IPR036623">
    <property type="entry name" value="Hemimethylated_DNA-bd_sf"/>
</dbReference>
<gene>
    <name evidence="2" type="ORF">FSP39_001327</name>
</gene>
<dbReference type="NCBIfam" id="TIGR02097">
    <property type="entry name" value="yccV"/>
    <property type="match status" value="1"/>
</dbReference>
<sequence>MPVDRRAAIQLGLLILAVPTQYIVTRLLNTSETQRTFAISKLLNNAAGFKEKYLSWNAWHKWCVDIINNIKSTSHFSENEDLYGESPAVEVLNFKDPEGYFAGSADPRSPRPPEVKYRVGQVIRHKIWGYRGVIIGWDPQARAPERWIKEMHRPDKPQWRHMPNYSILVDIRDRMTPQQTYVPEENIEIISNVKIMHPGLDNYFEGFDGAQYLPRPWLKTVYPHD</sequence>
<dbReference type="AlphaFoldDB" id="A0AA88Y8D7"/>
<feature type="domain" description="Hemimethylated DNA-binding" evidence="1">
    <location>
        <begin position="114"/>
        <end position="215"/>
    </location>
</feature>
<dbReference type="InterPro" id="IPR011722">
    <property type="entry name" value="Hemimethylated_DNA-bd_dom"/>
</dbReference>
<dbReference type="SUPFAM" id="SSF141255">
    <property type="entry name" value="YccV-like"/>
    <property type="match status" value="1"/>
</dbReference>
<dbReference type="EMBL" id="VSWD01000007">
    <property type="protein sequence ID" value="KAK3096564.1"/>
    <property type="molecule type" value="Genomic_DNA"/>
</dbReference>
<reference evidence="2" key="1">
    <citation type="submission" date="2019-08" db="EMBL/GenBank/DDBJ databases">
        <title>The improved chromosome-level genome for the pearl oyster Pinctada fucata martensii using PacBio sequencing and Hi-C.</title>
        <authorList>
            <person name="Zheng Z."/>
        </authorList>
    </citation>
    <scope>NUCLEOTIDE SEQUENCE</scope>
    <source>
        <strain evidence="2">ZZ-2019</strain>
        <tissue evidence="2">Adductor muscle</tissue>
    </source>
</reference>
<evidence type="ECO:0000313" key="3">
    <source>
        <dbReference type="Proteomes" id="UP001186944"/>
    </source>
</evidence>
<dbReference type="Gene3D" id="2.30.30.390">
    <property type="entry name" value="Hemimethylated DNA-binding domain"/>
    <property type="match status" value="1"/>
</dbReference>
<dbReference type="GO" id="GO:0003677">
    <property type="term" value="F:DNA binding"/>
    <property type="evidence" value="ECO:0007669"/>
    <property type="project" value="InterPro"/>
</dbReference>
<dbReference type="Proteomes" id="UP001186944">
    <property type="component" value="Unassembled WGS sequence"/>
</dbReference>
<evidence type="ECO:0000259" key="1">
    <source>
        <dbReference type="SMART" id="SM00992"/>
    </source>
</evidence>